<dbReference type="EMBL" id="MN739543">
    <property type="protein sequence ID" value="QHT12289.1"/>
    <property type="molecule type" value="Genomic_DNA"/>
</dbReference>
<dbReference type="PROSITE" id="PS51133">
    <property type="entry name" value="ZF_TFIIS_2"/>
    <property type="match status" value="1"/>
</dbReference>
<evidence type="ECO:0000256" key="1">
    <source>
        <dbReference type="ARBA" id="ARBA00022723"/>
    </source>
</evidence>
<dbReference type="GO" id="GO:0006351">
    <property type="term" value="P:DNA-templated transcription"/>
    <property type="evidence" value="ECO:0007669"/>
    <property type="project" value="InterPro"/>
</dbReference>
<proteinExistence type="predicted"/>
<dbReference type="PANTHER" id="PTHR11477">
    <property type="entry name" value="TRANSCRIPTION FACTOR S-II ZINC FINGER DOMAIN-CONTAINING PROTEIN"/>
    <property type="match status" value="1"/>
</dbReference>
<accession>A0A6C0D8L5</accession>
<keyword evidence="2" id="KW-0863">Zinc-finger</keyword>
<dbReference type="GO" id="GO:0003676">
    <property type="term" value="F:nucleic acid binding"/>
    <property type="evidence" value="ECO:0007669"/>
    <property type="project" value="InterPro"/>
</dbReference>
<dbReference type="Pfam" id="PF01096">
    <property type="entry name" value="Zn_ribbon_TFIIS"/>
    <property type="match status" value="1"/>
</dbReference>
<dbReference type="CDD" id="cd13749">
    <property type="entry name" value="Zn-ribbon_TFIIS"/>
    <property type="match status" value="1"/>
</dbReference>
<dbReference type="Gene3D" id="2.20.25.10">
    <property type="match status" value="1"/>
</dbReference>
<sequence>MSLVNLLNLTQKAEVKSVKVSLGSDKELTLKHIQTYFKKKVEVEILGTYQYKNLTLYLFGFTKGKAGTENKHELPPPHDNTLVFGDIILVASKSDTSFANPIHFKVEDYEQFYSKAFGGFEDIDEDDDEDDDFEEDEDVDDIVEPDVEPEDELNTFETAYESEEEVVEVKKEKKKKASTQAIQISKYVHPEKQLNETSVKNDMRLNTVKVIEKLFHKVLTKNECEQLENEIYKQSLNDALIQHITRDWSIELYKNLYKSIARKVIGNLNSNSYIQNKELFEKYKQNKVSLSEICSMNYYTLYESKWKEMIEHQKLIEKRQLEGNKSMATDQFLCTHCFKRECTYYEMQTRSADEPMTIFINCLNCGKNWRQ</sequence>
<dbReference type="SUPFAM" id="SSF57783">
    <property type="entry name" value="Zinc beta-ribbon"/>
    <property type="match status" value="1"/>
</dbReference>
<evidence type="ECO:0000259" key="4">
    <source>
        <dbReference type="PROSITE" id="PS51133"/>
    </source>
</evidence>
<evidence type="ECO:0000313" key="5">
    <source>
        <dbReference type="EMBL" id="QHT12289.1"/>
    </source>
</evidence>
<feature type="domain" description="TFIIS-type" evidence="4">
    <location>
        <begin position="330"/>
        <end position="370"/>
    </location>
</feature>
<dbReference type="PROSITE" id="PS00466">
    <property type="entry name" value="ZF_TFIIS_1"/>
    <property type="match status" value="1"/>
</dbReference>
<protein>
    <recommendedName>
        <fullName evidence="4">TFIIS-type domain-containing protein</fullName>
    </recommendedName>
</protein>
<keyword evidence="3" id="KW-0862">Zinc</keyword>
<keyword evidence="1" id="KW-0479">Metal-binding</keyword>
<organism evidence="5">
    <name type="scientific">viral metagenome</name>
    <dbReference type="NCBI Taxonomy" id="1070528"/>
    <lineage>
        <taxon>unclassified sequences</taxon>
        <taxon>metagenomes</taxon>
        <taxon>organismal metagenomes</taxon>
    </lineage>
</organism>
<dbReference type="AlphaFoldDB" id="A0A6C0D8L5"/>
<dbReference type="GO" id="GO:0005634">
    <property type="term" value="C:nucleus"/>
    <property type="evidence" value="ECO:0007669"/>
    <property type="project" value="TreeGrafter"/>
</dbReference>
<dbReference type="PANTHER" id="PTHR11477:SF0">
    <property type="entry name" value="IP08861P-RELATED"/>
    <property type="match status" value="1"/>
</dbReference>
<name>A0A6C0D8L5_9ZZZZ</name>
<reference evidence="5" key="1">
    <citation type="journal article" date="2020" name="Nature">
        <title>Giant virus diversity and host interactions through global metagenomics.</title>
        <authorList>
            <person name="Schulz F."/>
            <person name="Roux S."/>
            <person name="Paez-Espino D."/>
            <person name="Jungbluth S."/>
            <person name="Walsh D.A."/>
            <person name="Denef V.J."/>
            <person name="McMahon K.D."/>
            <person name="Konstantinidis K.T."/>
            <person name="Eloe-Fadrosh E.A."/>
            <person name="Kyrpides N.C."/>
            <person name="Woyke T."/>
        </authorList>
    </citation>
    <scope>NUCLEOTIDE SEQUENCE</scope>
    <source>
        <strain evidence="5">GVMAG-M-3300023174-129</strain>
    </source>
</reference>
<evidence type="ECO:0000256" key="2">
    <source>
        <dbReference type="ARBA" id="ARBA00022771"/>
    </source>
</evidence>
<dbReference type="InterPro" id="IPR001222">
    <property type="entry name" value="Znf_TFIIS"/>
</dbReference>
<dbReference type="SMART" id="SM00440">
    <property type="entry name" value="ZnF_C2C2"/>
    <property type="match status" value="1"/>
</dbReference>
<dbReference type="GO" id="GO:0008270">
    <property type="term" value="F:zinc ion binding"/>
    <property type="evidence" value="ECO:0007669"/>
    <property type="project" value="UniProtKB-KW"/>
</dbReference>
<evidence type="ECO:0000256" key="3">
    <source>
        <dbReference type="ARBA" id="ARBA00022833"/>
    </source>
</evidence>